<dbReference type="InterPro" id="IPR037136">
    <property type="entry name" value="RNA3'_phos_cyclase_dom_sf"/>
</dbReference>
<dbReference type="GO" id="GO:0006396">
    <property type="term" value="P:RNA processing"/>
    <property type="evidence" value="ECO:0007669"/>
    <property type="project" value="InterPro"/>
</dbReference>
<evidence type="ECO:0000256" key="1">
    <source>
        <dbReference type="SAM" id="MobiDB-lite"/>
    </source>
</evidence>
<sequence length="180" mass="19152">MEGGGGLVRASVVYSSLLNKPIRLHSVRANRPRTQGLQPGHATAVGAMAKLTGASVQGNEARSRDLEFTPHEGVRGNAGTPETPNQPRSLASLDITVEGSASILLVAILPYLLFSRLAASTCNFTPLLDSDTEFQLTIRAGMLVLNAPSICAIRQIFLPTLNTIGIPPEHVRLSPDYEQG</sequence>
<dbReference type="InterPro" id="IPR013792">
    <property type="entry name" value="RNA3'P_cycl/enolpyr_Trfase_a/b"/>
</dbReference>
<accession>A0AAW0QHH8</accession>
<dbReference type="PANTHER" id="PTHR11096">
    <property type="entry name" value="RNA 3' TERMINAL PHOSPHATE CYCLASE"/>
    <property type="match status" value="1"/>
</dbReference>
<dbReference type="Pfam" id="PF01137">
    <property type="entry name" value="RTC"/>
    <property type="match status" value="1"/>
</dbReference>
<gene>
    <name evidence="3" type="ORF">PG999_014182</name>
</gene>
<name>A0AAW0QHH8_9PEZI</name>
<organism evidence="3 4">
    <name type="scientific">Apiospora kogelbergensis</name>
    <dbReference type="NCBI Taxonomy" id="1337665"/>
    <lineage>
        <taxon>Eukaryota</taxon>
        <taxon>Fungi</taxon>
        <taxon>Dikarya</taxon>
        <taxon>Ascomycota</taxon>
        <taxon>Pezizomycotina</taxon>
        <taxon>Sordariomycetes</taxon>
        <taxon>Xylariomycetidae</taxon>
        <taxon>Amphisphaeriales</taxon>
        <taxon>Apiosporaceae</taxon>
        <taxon>Apiospora</taxon>
    </lineage>
</organism>
<dbReference type="AlphaFoldDB" id="A0AAW0QHH8"/>
<reference evidence="3 4" key="1">
    <citation type="submission" date="2023-01" db="EMBL/GenBank/DDBJ databases">
        <title>Analysis of 21 Apiospora genomes using comparative genomics revels a genus with tremendous synthesis potential of carbohydrate active enzymes and secondary metabolites.</title>
        <authorList>
            <person name="Sorensen T."/>
        </authorList>
    </citation>
    <scope>NUCLEOTIDE SEQUENCE [LARGE SCALE GENOMIC DNA]</scope>
    <source>
        <strain evidence="3 4">CBS 117206</strain>
    </source>
</reference>
<feature type="compositionally biased region" description="Basic and acidic residues" evidence="1">
    <location>
        <begin position="61"/>
        <end position="74"/>
    </location>
</feature>
<evidence type="ECO:0000313" key="4">
    <source>
        <dbReference type="Proteomes" id="UP001392437"/>
    </source>
</evidence>
<feature type="region of interest" description="Disordered" evidence="1">
    <location>
        <begin position="56"/>
        <end position="87"/>
    </location>
</feature>
<dbReference type="GO" id="GO:0003963">
    <property type="term" value="F:RNA-3'-phosphate cyclase activity"/>
    <property type="evidence" value="ECO:0007669"/>
    <property type="project" value="TreeGrafter"/>
</dbReference>
<dbReference type="Proteomes" id="UP001392437">
    <property type="component" value="Unassembled WGS sequence"/>
</dbReference>
<comment type="caution">
    <text evidence="3">The sequence shown here is derived from an EMBL/GenBank/DDBJ whole genome shotgun (WGS) entry which is preliminary data.</text>
</comment>
<dbReference type="Gene3D" id="3.65.10.20">
    <property type="entry name" value="RNA 3'-terminal phosphate cyclase domain"/>
    <property type="match status" value="1"/>
</dbReference>
<dbReference type="PANTHER" id="PTHR11096:SF0">
    <property type="entry name" value="RNA 3'-TERMINAL PHOSPHATE CYCLASE"/>
    <property type="match status" value="1"/>
</dbReference>
<dbReference type="SUPFAM" id="SSF55205">
    <property type="entry name" value="EPT/RTPC-like"/>
    <property type="match status" value="1"/>
</dbReference>
<keyword evidence="4" id="KW-1185">Reference proteome</keyword>
<evidence type="ECO:0000259" key="2">
    <source>
        <dbReference type="Pfam" id="PF01137"/>
    </source>
</evidence>
<evidence type="ECO:0000313" key="3">
    <source>
        <dbReference type="EMBL" id="KAK8096160.1"/>
    </source>
</evidence>
<dbReference type="InterPro" id="IPR023797">
    <property type="entry name" value="RNA3'_phos_cyclase_dom"/>
</dbReference>
<feature type="domain" description="RNA 3'-terminal phosphate cyclase" evidence="2">
    <location>
        <begin position="2"/>
        <end position="167"/>
    </location>
</feature>
<dbReference type="EMBL" id="JAQQWP010000011">
    <property type="protein sequence ID" value="KAK8096160.1"/>
    <property type="molecule type" value="Genomic_DNA"/>
</dbReference>
<dbReference type="InterPro" id="IPR000228">
    <property type="entry name" value="RNA3'_term_phos_cyc"/>
</dbReference>
<proteinExistence type="predicted"/>
<protein>
    <recommendedName>
        <fullName evidence="2">RNA 3'-terminal phosphate cyclase domain-containing protein</fullName>
    </recommendedName>
</protein>